<dbReference type="RefSeq" id="WP_313544378.1">
    <property type="nucleotide sequence ID" value="NZ_CP134880.1"/>
</dbReference>
<feature type="signal peptide" evidence="1">
    <location>
        <begin position="1"/>
        <end position="25"/>
    </location>
</feature>
<protein>
    <submittedName>
        <fullName evidence="2">Uncharacterized protein</fullName>
    </submittedName>
</protein>
<dbReference type="Proteomes" id="UP001303408">
    <property type="component" value="Chromosome"/>
</dbReference>
<proteinExistence type="predicted"/>
<gene>
    <name evidence="2" type="ORF">RN607_03500</name>
</gene>
<keyword evidence="1" id="KW-0732">Signal</keyword>
<dbReference type="AlphaFoldDB" id="A0AA96JB62"/>
<reference evidence="2" key="1">
    <citation type="submission" date="2023-09" db="EMBL/GenBank/DDBJ databases">
        <title>Demequina sp. a novel bacteria isolated from Capsicum annuum.</title>
        <authorList>
            <person name="Humaira Z."/>
            <person name="Lee J."/>
            <person name="Cho D."/>
        </authorList>
    </citation>
    <scope>NUCLEOTIDE SEQUENCE</scope>
    <source>
        <strain evidence="2">PMTSA13</strain>
    </source>
</reference>
<evidence type="ECO:0000256" key="1">
    <source>
        <dbReference type="SAM" id="SignalP"/>
    </source>
</evidence>
<organism evidence="2">
    <name type="scientific">Demequina capsici</name>
    <dbReference type="NCBI Taxonomy" id="3075620"/>
    <lineage>
        <taxon>Bacteria</taxon>
        <taxon>Bacillati</taxon>
        <taxon>Actinomycetota</taxon>
        <taxon>Actinomycetes</taxon>
        <taxon>Micrococcales</taxon>
        <taxon>Demequinaceae</taxon>
        <taxon>Demequina</taxon>
    </lineage>
</organism>
<sequence length="312" mass="31527">MKRALRALGVAAVASSLVVSGGTFASAGEPAGGDVVDVVEEVADGVLDDAVATDVLDGDADSVIQGEVSGTAVDIPVDPSGGVVIGDGDAEVAIALPFADQADDAVVADGVVSYDNNNGSQTLPVVKEDGALQILTTIEGPDSPTAYDYAMDLPEGASLLDDGAGGVLVVDGDEALLGWIDAAWAIDANGEPVATHYEIDGATLIQVVETDEYAAYPVVADPKYYWWGVRFTLSSRQATQLKWTLAGGAGALTIASLGCTATFAGALPCGLPVGIAAVIVGLGGAVVGACNKNSRGTYIYVTYAGQAWCRSR</sequence>
<accession>A0AA96JB62</accession>
<feature type="chain" id="PRO_5041722956" evidence="1">
    <location>
        <begin position="26"/>
        <end position="312"/>
    </location>
</feature>
<dbReference type="KEGG" id="dcp:RN607_03500"/>
<name>A0AA96JB62_9MICO</name>
<evidence type="ECO:0000313" key="2">
    <source>
        <dbReference type="EMBL" id="WNM28080.1"/>
    </source>
</evidence>
<dbReference type="EMBL" id="CP134880">
    <property type="protein sequence ID" value="WNM28080.1"/>
    <property type="molecule type" value="Genomic_DNA"/>
</dbReference>